<reference evidence="3" key="1">
    <citation type="submission" date="2020-06" db="EMBL/GenBank/DDBJ databases">
        <title>Unique genomic features of the anaerobic methanotrophic archaea.</title>
        <authorList>
            <person name="Chadwick G.L."/>
            <person name="Skennerton C.T."/>
            <person name="Laso-Perez R."/>
            <person name="Leu A.O."/>
            <person name="Speth D.R."/>
            <person name="Yu H."/>
            <person name="Morgan-Lang C."/>
            <person name="Hatzenpichler R."/>
            <person name="Goudeau D."/>
            <person name="Malmstrom R."/>
            <person name="Brazelton W.J."/>
            <person name="Woyke T."/>
            <person name="Hallam S.J."/>
            <person name="Tyson G.W."/>
            <person name="Wegener G."/>
            <person name="Boetius A."/>
            <person name="Orphan V."/>
        </authorList>
    </citation>
    <scope>NUCLEOTIDE SEQUENCE</scope>
</reference>
<accession>A0A7G9YBJ3</accession>
<dbReference type="PANTHER" id="PTHR30595:SF6">
    <property type="entry name" value="SCHLAFEN ALBA-2 DOMAIN-CONTAINING PROTEIN"/>
    <property type="match status" value="1"/>
</dbReference>
<feature type="domain" description="Schlafen AlbA-2" evidence="1">
    <location>
        <begin position="14"/>
        <end position="116"/>
    </location>
</feature>
<dbReference type="EMBL" id="MT630721">
    <property type="protein sequence ID" value="QNO42237.1"/>
    <property type="molecule type" value="Genomic_DNA"/>
</dbReference>
<protein>
    <recommendedName>
        <fullName evidence="1">Schlafen AlbA-2 domain-containing protein</fullName>
    </recommendedName>
</protein>
<evidence type="ECO:0000313" key="3">
    <source>
        <dbReference type="EMBL" id="QNO45377.1"/>
    </source>
</evidence>
<dbReference type="Pfam" id="PF04326">
    <property type="entry name" value="SLFN_AlbA_2"/>
    <property type="match status" value="1"/>
</dbReference>
<dbReference type="Gene3D" id="3.30.950.30">
    <property type="entry name" value="Schlafen, AAA domain"/>
    <property type="match status" value="1"/>
</dbReference>
<dbReference type="InterPro" id="IPR038461">
    <property type="entry name" value="Schlafen_AlbA_2_dom_sf"/>
</dbReference>
<dbReference type="AlphaFoldDB" id="A0A7G9YBJ3"/>
<evidence type="ECO:0000259" key="1">
    <source>
        <dbReference type="Pfam" id="PF04326"/>
    </source>
</evidence>
<dbReference type="PANTHER" id="PTHR30595">
    <property type="entry name" value="GLPR-RELATED TRANSCRIPTIONAL REPRESSOR"/>
    <property type="match status" value="1"/>
</dbReference>
<name>A0A7G9YBJ3_9EURY</name>
<dbReference type="EMBL" id="MT631104">
    <property type="protein sequence ID" value="QNO45377.1"/>
    <property type="molecule type" value="Genomic_DNA"/>
</dbReference>
<organism evidence="3">
    <name type="scientific">Candidatus Methanogaster sp. ANME-2c ERB4</name>
    <dbReference type="NCBI Taxonomy" id="2759911"/>
    <lineage>
        <taxon>Archaea</taxon>
        <taxon>Methanobacteriati</taxon>
        <taxon>Methanobacteriota</taxon>
        <taxon>Stenosarchaea group</taxon>
        <taxon>Methanomicrobia</taxon>
        <taxon>Methanosarcinales</taxon>
        <taxon>ANME-2 cluster</taxon>
        <taxon>Candidatus Methanogasteraceae</taxon>
        <taxon>Candidatus Methanogaster</taxon>
    </lineage>
</organism>
<proteinExistence type="predicted"/>
<evidence type="ECO:0000313" key="2">
    <source>
        <dbReference type="EMBL" id="QNO42237.1"/>
    </source>
</evidence>
<gene>
    <name evidence="3" type="ORF">CHNKENMJ_00008</name>
    <name evidence="2" type="ORF">MKPHGJHB_00015</name>
</gene>
<sequence length="136" mass="14834">MKEEEMQLVLEEGEGYTIEFKESLSNIDKEIVAFANSSGGRIFLGVGDDNEVKGIRITNELKSQIQDRANNCQPPVTVLLEEFGNIRIITVMEGVDKPCKCSAGFYARVGPNSQKLDGIVSSSSLSQRGRSGSMSL</sequence>
<dbReference type="InterPro" id="IPR007421">
    <property type="entry name" value="Schlafen_AlbA_2_dom"/>
</dbReference>